<evidence type="ECO:0000313" key="1">
    <source>
        <dbReference type="EMBL" id="KAA2230373.1"/>
    </source>
</evidence>
<comment type="caution">
    <text evidence="1">The sequence shown here is derived from an EMBL/GenBank/DDBJ whole genome shotgun (WGS) entry which is preliminary data.</text>
</comment>
<sequence>MKCLICVGAAERVMCDGPWEERDCPGCGHYRISDELILALMDSGQIFDIYKARALLERRRTEGIVPCIQIHEALLVTFEGADRQQWLFHGHD</sequence>
<proteinExistence type="predicted"/>
<dbReference type="EMBL" id="VUOL01000005">
    <property type="protein sequence ID" value="KAA2230373.1"/>
    <property type="molecule type" value="Genomic_DNA"/>
</dbReference>
<accession>A0A5B2UTB5</accession>
<dbReference type="Proteomes" id="UP000325296">
    <property type="component" value="Unassembled WGS sequence"/>
</dbReference>
<name>A0A5B2UTB5_9PSED</name>
<protein>
    <submittedName>
        <fullName evidence="1">Uncharacterized protein</fullName>
    </submittedName>
</protein>
<dbReference type="AlphaFoldDB" id="A0A5B2UTB5"/>
<gene>
    <name evidence="1" type="ORF">F1720_10240</name>
</gene>
<organism evidence="1 2">
    <name type="scientific">Pseudomonas brenneri</name>
    <dbReference type="NCBI Taxonomy" id="129817"/>
    <lineage>
        <taxon>Bacteria</taxon>
        <taxon>Pseudomonadati</taxon>
        <taxon>Pseudomonadota</taxon>
        <taxon>Gammaproteobacteria</taxon>
        <taxon>Pseudomonadales</taxon>
        <taxon>Pseudomonadaceae</taxon>
        <taxon>Pseudomonas</taxon>
    </lineage>
</organism>
<evidence type="ECO:0000313" key="2">
    <source>
        <dbReference type="Proteomes" id="UP000325296"/>
    </source>
</evidence>
<reference evidence="1 2" key="1">
    <citation type="submission" date="2019-09" db="EMBL/GenBank/DDBJ databases">
        <title>Draft genome sequence of Pseudomonas brenneri CCUG 51514(T).</title>
        <authorList>
            <person name="Tunovic T."/>
            <person name="Pineiro-Iglesias B."/>
            <person name="Unosson C."/>
            <person name="Inganas E."/>
            <person name="Ohlen M."/>
            <person name="Cardew S."/>
            <person name="Jensie-Markopoulos S."/>
            <person name="Salva-Serra F."/>
            <person name="Jaen-Luchoro D."/>
            <person name="Svensson-Stadler L."/>
            <person name="Chun J."/>
            <person name="Moore E."/>
        </authorList>
    </citation>
    <scope>NUCLEOTIDE SEQUENCE [LARGE SCALE GENOMIC DNA]</scope>
    <source>
        <strain evidence="1 2">CCUG 51514</strain>
    </source>
</reference>